<dbReference type="EMBL" id="OBMQ01000011">
    <property type="protein sequence ID" value="SOC19468.1"/>
    <property type="molecule type" value="Genomic_DNA"/>
</dbReference>
<evidence type="ECO:0000259" key="3">
    <source>
        <dbReference type="Pfam" id="PF18705"/>
    </source>
</evidence>
<dbReference type="AlphaFoldDB" id="A0A285TC29"/>
<gene>
    <name evidence="4" type="ORF">SAMN05880501_1112</name>
</gene>
<organism evidence="4 5">
    <name type="scientific">Ureibacillus xyleni</name>
    <dbReference type="NCBI Taxonomy" id="614648"/>
    <lineage>
        <taxon>Bacteria</taxon>
        <taxon>Bacillati</taxon>
        <taxon>Bacillota</taxon>
        <taxon>Bacilli</taxon>
        <taxon>Bacillales</taxon>
        <taxon>Caryophanaceae</taxon>
        <taxon>Ureibacillus</taxon>
    </lineage>
</organism>
<keyword evidence="1" id="KW-0812">Transmembrane</keyword>
<dbReference type="InterPro" id="IPR025436">
    <property type="entry name" value="DUF4179"/>
</dbReference>
<reference evidence="5" key="1">
    <citation type="submission" date="2017-08" db="EMBL/GenBank/DDBJ databases">
        <authorList>
            <person name="Varghese N."/>
            <person name="Submissions S."/>
        </authorList>
    </citation>
    <scope>NUCLEOTIDE SEQUENCE [LARGE SCALE GENOMIC DNA]</scope>
    <source>
        <strain evidence="5">JC22</strain>
    </source>
</reference>
<feature type="domain" description="DUF4179" evidence="2">
    <location>
        <begin position="44"/>
        <end position="135"/>
    </location>
</feature>
<dbReference type="Gene3D" id="2.60.40.1630">
    <property type="entry name" value="bacillus anthracis domain"/>
    <property type="match status" value="1"/>
</dbReference>
<dbReference type="RefSeq" id="WP_097074378.1">
    <property type="nucleotide sequence ID" value="NZ_OBMQ01000011.1"/>
</dbReference>
<keyword evidence="5" id="KW-1185">Reference proteome</keyword>
<dbReference type="InterPro" id="IPR040680">
    <property type="entry name" value="DUF5643"/>
</dbReference>
<evidence type="ECO:0000256" key="1">
    <source>
        <dbReference type="SAM" id="Phobius"/>
    </source>
</evidence>
<evidence type="ECO:0000313" key="4">
    <source>
        <dbReference type="EMBL" id="SOC19468.1"/>
    </source>
</evidence>
<feature type="transmembrane region" description="Helical" evidence="1">
    <location>
        <begin position="50"/>
        <end position="71"/>
    </location>
</feature>
<feature type="domain" description="DUF5643" evidence="3">
    <location>
        <begin position="221"/>
        <end position="320"/>
    </location>
</feature>
<keyword evidence="1" id="KW-1133">Transmembrane helix</keyword>
<dbReference type="Pfam" id="PF13786">
    <property type="entry name" value="DUF4179"/>
    <property type="match status" value="1"/>
</dbReference>
<dbReference type="Proteomes" id="UP000219636">
    <property type="component" value="Unassembled WGS sequence"/>
</dbReference>
<evidence type="ECO:0000313" key="5">
    <source>
        <dbReference type="Proteomes" id="UP000219636"/>
    </source>
</evidence>
<keyword evidence="1" id="KW-0472">Membrane</keyword>
<dbReference type="Pfam" id="PF18705">
    <property type="entry name" value="DUF5643"/>
    <property type="match status" value="1"/>
</dbReference>
<proteinExistence type="predicted"/>
<protein>
    <submittedName>
        <fullName evidence="4">Uncharacterized protein DUF4179</fullName>
    </submittedName>
</protein>
<sequence length="337" mass="37993">MKSVYDIFNNTNIDTSEYDQMELSEFEKRQIKHRVLEKIGVKKKTHNNKLVSCIAIVVMGGTILFSSPSAIAKIPIVGAFLEQYMLSDEETNKDLAVLKPYKTMVGQSITNEYGTMVLNEVLLDEGRLVISATINGNAANDISPFPSIQIDGKEITEGGGAIKDIIDEDSSILITSMVVNDISLIDEHHIKLSYKTVNNKIIESPWEFEFKASGEVLANETTEIEINQSIKLENGQQVQVEKVVESPVSITVYYEMVGALETWEYDVQFKAFDENGEELVMESAKTMAKDSHMRYKTNLKEISKITLVPFYTSGYEGTKKEDIYKEHPEKSFEVKLK</sequence>
<accession>A0A285TC29</accession>
<name>A0A285TC29_9BACL</name>
<evidence type="ECO:0000259" key="2">
    <source>
        <dbReference type="Pfam" id="PF13786"/>
    </source>
</evidence>